<gene>
    <name evidence="1" type="ORF">BOX15_Mlig015975g1</name>
</gene>
<dbReference type="EMBL" id="NIVC01001709">
    <property type="protein sequence ID" value="PAA64845.1"/>
    <property type="molecule type" value="Genomic_DNA"/>
</dbReference>
<proteinExistence type="predicted"/>
<dbReference type="AlphaFoldDB" id="A0A267ETG7"/>
<evidence type="ECO:0000313" key="2">
    <source>
        <dbReference type="Proteomes" id="UP000215902"/>
    </source>
</evidence>
<evidence type="ECO:0000313" key="1">
    <source>
        <dbReference type="EMBL" id="PAA64845.1"/>
    </source>
</evidence>
<protein>
    <submittedName>
        <fullName evidence="1">Uncharacterized protein</fullName>
    </submittedName>
</protein>
<reference evidence="1 2" key="1">
    <citation type="submission" date="2017-06" db="EMBL/GenBank/DDBJ databases">
        <title>A platform for efficient transgenesis in Macrostomum lignano, a flatworm model organism for stem cell research.</title>
        <authorList>
            <person name="Berezikov E."/>
        </authorList>
    </citation>
    <scope>NUCLEOTIDE SEQUENCE [LARGE SCALE GENOMIC DNA]</scope>
    <source>
        <strain evidence="1">DV1</strain>
        <tissue evidence="1">Whole organism</tissue>
    </source>
</reference>
<comment type="caution">
    <text evidence="1">The sequence shown here is derived from an EMBL/GenBank/DDBJ whole genome shotgun (WGS) entry which is preliminary data.</text>
</comment>
<keyword evidence="2" id="KW-1185">Reference proteome</keyword>
<dbReference type="Proteomes" id="UP000215902">
    <property type="component" value="Unassembled WGS sequence"/>
</dbReference>
<name>A0A267ETG7_9PLAT</name>
<accession>A0A267ETG7</accession>
<sequence>SRLRFAFFMRTLGTESTRLNQSDCPKIRWQICGARRCQVPVFSLHRQVRPGTLESSTMSCCCCCYRRQVKEIKVRAVSTEATRGKVADHCMNISAEKQQVFNSTLLSLINAKRKECHVQPLILCPTLCKVAKTVWNARAQVPHGLYAIPNNGFEVIVEVNKVGQRESKTQAYFVDCMSYTDNVVRSKRDLPGAVFHFWTNEGKYTTSQPSKGPLSESYPELDKEARASLAKCRGQFLPMLLGQGDFANQRIGLHFGRSNRRLRSAREPYSVVAVFDQKDLADF</sequence>
<feature type="non-terminal residue" evidence="1">
    <location>
        <position position="1"/>
    </location>
</feature>
<organism evidence="1 2">
    <name type="scientific">Macrostomum lignano</name>
    <dbReference type="NCBI Taxonomy" id="282301"/>
    <lineage>
        <taxon>Eukaryota</taxon>
        <taxon>Metazoa</taxon>
        <taxon>Spiralia</taxon>
        <taxon>Lophotrochozoa</taxon>
        <taxon>Platyhelminthes</taxon>
        <taxon>Rhabditophora</taxon>
        <taxon>Macrostomorpha</taxon>
        <taxon>Macrostomida</taxon>
        <taxon>Macrostomidae</taxon>
        <taxon>Macrostomum</taxon>
    </lineage>
</organism>